<dbReference type="KEGG" id="bgg:CFK41_08470"/>
<protein>
    <recommendedName>
        <fullName evidence="5">Secreted protein</fullName>
    </recommendedName>
</protein>
<reference evidence="3 4" key="1">
    <citation type="journal article" date="2014" name="Int. J. Syst. Evol. Microbiol.">
        <title>Brachybacterium ginsengisoli sp. nov., isolated from soil of a ginseng field.</title>
        <authorList>
            <person name="Hoang V.A."/>
            <person name="Kim Y.J."/>
            <person name="Nguyen N.L."/>
            <person name="Yang D.C."/>
        </authorList>
    </citation>
    <scope>NUCLEOTIDE SEQUENCE [LARGE SCALE GENOMIC DNA]</scope>
    <source>
        <strain evidence="3 4">DCY80</strain>
    </source>
</reference>
<feature type="signal peptide" evidence="2">
    <location>
        <begin position="1"/>
        <end position="28"/>
    </location>
</feature>
<evidence type="ECO:0000313" key="4">
    <source>
        <dbReference type="Proteomes" id="UP000217889"/>
    </source>
</evidence>
<feature type="chain" id="PRO_5038332540" description="Secreted protein" evidence="2">
    <location>
        <begin position="29"/>
        <end position="227"/>
    </location>
</feature>
<dbReference type="EMBL" id="CP023564">
    <property type="protein sequence ID" value="ATG54794.1"/>
    <property type="molecule type" value="Genomic_DNA"/>
</dbReference>
<dbReference type="Proteomes" id="UP000217889">
    <property type="component" value="Chromosome"/>
</dbReference>
<gene>
    <name evidence="3" type="ORF">CFK41_08470</name>
</gene>
<dbReference type="OrthoDB" id="4794479at2"/>
<organism evidence="3 4">
    <name type="scientific">Brachybacterium ginsengisoli</name>
    <dbReference type="NCBI Taxonomy" id="1331682"/>
    <lineage>
        <taxon>Bacteria</taxon>
        <taxon>Bacillati</taxon>
        <taxon>Actinomycetota</taxon>
        <taxon>Actinomycetes</taxon>
        <taxon>Micrococcales</taxon>
        <taxon>Dermabacteraceae</taxon>
        <taxon>Brachybacterium</taxon>
    </lineage>
</organism>
<feature type="region of interest" description="Disordered" evidence="1">
    <location>
        <begin position="32"/>
        <end position="118"/>
    </location>
</feature>
<dbReference type="RefSeq" id="WP_096799259.1">
    <property type="nucleotide sequence ID" value="NZ_CP023564.1"/>
</dbReference>
<feature type="compositionally biased region" description="Acidic residues" evidence="1">
    <location>
        <begin position="35"/>
        <end position="52"/>
    </location>
</feature>
<sequence length="227" mass="22749">MTSIMRRTVRGAATGLGALALVAGTAACGGLIPGGDDEQDTGGTSSEEDDKGGDDTESGKDEESTEETDAEESEAEDAGEGAQEEAADGAEDEGSAAGEGASDEGADEAASSEPLSEEDLTAVGDVYYEFMQAAVAKDGEAACSLITNPMTNEPLSGAALSGCAEGFEGEAENGEIDPEMAEMLDRSMIEGVDNGDGTAGATLMGSDAGVTMIKASDGKWYIDGSKV</sequence>
<feature type="compositionally biased region" description="Acidic residues" evidence="1">
    <location>
        <begin position="63"/>
        <end position="94"/>
    </location>
</feature>
<dbReference type="PROSITE" id="PS51257">
    <property type="entry name" value="PROKAR_LIPOPROTEIN"/>
    <property type="match status" value="1"/>
</dbReference>
<evidence type="ECO:0000256" key="2">
    <source>
        <dbReference type="SAM" id="SignalP"/>
    </source>
</evidence>
<feature type="compositionally biased region" description="Basic and acidic residues" evidence="1">
    <location>
        <begin position="53"/>
        <end position="62"/>
    </location>
</feature>
<accession>A0A291GXH4</accession>
<name>A0A291GXH4_9MICO</name>
<keyword evidence="2" id="KW-0732">Signal</keyword>
<evidence type="ECO:0008006" key="5">
    <source>
        <dbReference type="Google" id="ProtNLM"/>
    </source>
</evidence>
<proteinExistence type="predicted"/>
<dbReference type="AlphaFoldDB" id="A0A291GXH4"/>
<evidence type="ECO:0000256" key="1">
    <source>
        <dbReference type="SAM" id="MobiDB-lite"/>
    </source>
</evidence>
<evidence type="ECO:0000313" key="3">
    <source>
        <dbReference type="EMBL" id="ATG54794.1"/>
    </source>
</evidence>
<keyword evidence="4" id="KW-1185">Reference proteome</keyword>